<organism evidence="3">
    <name type="scientific">Emiliania huxleyi</name>
    <name type="common">Coccolithophore</name>
    <name type="synonym">Pontosphaera huxleyi</name>
    <dbReference type="NCBI Taxonomy" id="2903"/>
    <lineage>
        <taxon>Eukaryota</taxon>
        <taxon>Haptista</taxon>
        <taxon>Haptophyta</taxon>
        <taxon>Prymnesiophyceae</taxon>
        <taxon>Isochrysidales</taxon>
        <taxon>Noelaerhabdaceae</taxon>
        <taxon>Emiliania</taxon>
    </lineage>
</organism>
<evidence type="ECO:0000256" key="2">
    <source>
        <dbReference type="SAM" id="SignalP"/>
    </source>
</evidence>
<keyword evidence="2" id="KW-0732">Signal</keyword>
<feature type="signal peptide" evidence="2">
    <location>
        <begin position="1"/>
        <end position="26"/>
    </location>
</feature>
<protein>
    <recommendedName>
        <fullName evidence="4">Glycosyl transferase family 1 domain-containing protein</fullName>
    </recommendedName>
</protein>
<dbReference type="EMBL" id="HBIR01000799">
    <property type="protein sequence ID" value="CAE0521061.1"/>
    <property type="molecule type" value="Transcribed_RNA"/>
</dbReference>
<evidence type="ECO:0000313" key="3">
    <source>
        <dbReference type="EMBL" id="CAE0521061.1"/>
    </source>
</evidence>
<reference evidence="3" key="1">
    <citation type="submission" date="2021-01" db="EMBL/GenBank/DDBJ databases">
        <authorList>
            <person name="Corre E."/>
            <person name="Pelletier E."/>
            <person name="Niang G."/>
            <person name="Scheremetjew M."/>
            <person name="Finn R."/>
            <person name="Kale V."/>
            <person name="Holt S."/>
            <person name="Cochrane G."/>
            <person name="Meng A."/>
            <person name="Brown T."/>
            <person name="Cohen L."/>
        </authorList>
    </citation>
    <scope>NUCLEOTIDE SEQUENCE</scope>
    <source>
        <strain evidence="3">379</strain>
    </source>
</reference>
<gene>
    <name evidence="3" type="ORF">EHUX00137_LOCUS558</name>
</gene>
<feature type="region of interest" description="Disordered" evidence="1">
    <location>
        <begin position="546"/>
        <end position="611"/>
    </location>
</feature>
<dbReference type="AlphaFoldDB" id="A0A7S3VWU6"/>
<proteinExistence type="predicted"/>
<feature type="compositionally biased region" description="Basic residues" evidence="1">
    <location>
        <begin position="557"/>
        <end position="570"/>
    </location>
</feature>
<feature type="region of interest" description="Disordered" evidence="1">
    <location>
        <begin position="77"/>
        <end position="98"/>
    </location>
</feature>
<feature type="chain" id="PRO_5030556939" description="Glycosyl transferase family 1 domain-containing protein" evidence="2">
    <location>
        <begin position="27"/>
        <end position="644"/>
    </location>
</feature>
<sequence>MAPPLPQVAVCAVILVLVLLQGALYARRSTWVITQPLASSGGVVSVPESVAGAVPPPGAAFPSAEQVLRRAGMRRLDPPTANASASQAPPSGKDCGEASGEFPRHRILIVHEQHLQSMGCDVRLLRFVKDLVYLNQEVSMLFRGSTPAKLRQPKSKQLASILHIDGFEEDQLRKGLRDPPGLYEWTNATRFAQLVSKGHFNIVIIFLWFWYDPQPSVAELVLPVLRAYAPADKQPFVAVLSDDAHAIRSSRLGEVEIHPSTREGYMERARNYWLRQKSMYQMIDMALYISAMDAVAEEESYPFVPHYRLLRMPIRAFRILSKNMPAPMQDRAFLRTVNIGFIGNGLTPTNHLGIQWFLEHCWEDVRRQLPGVRMRLIGRPPGEKTVKGVQMPCVRTEDAHCGWAWGTQYAGSEQANGIDEMGYLSAEGLLEEVLSWRLMIVPVLRTTGVNTKILVALELGVPLVITPAAASPLTLSITPCPCPRPARDTSTTRAIGRRLALRHPRQRDRRRLRLAGARLHAAGRARLHHLVALDAPLARLAPALGESSLARPGAQRRPQRARHRLPRHGTHPPLARLDAAADSQRARDAAAAAGGARGEARRPGGRGRVGEAPPLTALLWERHLGRGAAADGRRLLRRDGTAAL</sequence>
<feature type="compositionally biased region" description="Low complexity" evidence="1">
    <location>
        <begin position="575"/>
        <end position="594"/>
    </location>
</feature>
<evidence type="ECO:0008006" key="4">
    <source>
        <dbReference type="Google" id="ProtNLM"/>
    </source>
</evidence>
<evidence type="ECO:0000256" key="1">
    <source>
        <dbReference type="SAM" id="MobiDB-lite"/>
    </source>
</evidence>
<feature type="compositionally biased region" description="Low complexity" evidence="1">
    <location>
        <begin position="546"/>
        <end position="556"/>
    </location>
</feature>
<name>A0A7S3VWU6_EMIHU</name>
<accession>A0A7S3VWU6</accession>